<comment type="caution">
    <text evidence="1">The sequence shown here is derived from an EMBL/GenBank/DDBJ whole genome shotgun (WGS) entry which is preliminary data.</text>
</comment>
<keyword evidence="2" id="KW-1185">Reference proteome</keyword>
<dbReference type="AlphaFoldDB" id="A0A150FTV8"/>
<reference evidence="2" key="1">
    <citation type="journal article" date="2016" name="Nat. Commun.">
        <title>The Gonium pectorale genome demonstrates co-option of cell cycle regulation during the evolution of multicellularity.</title>
        <authorList>
            <person name="Hanschen E.R."/>
            <person name="Marriage T.N."/>
            <person name="Ferris P.J."/>
            <person name="Hamaji T."/>
            <person name="Toyoda A."/>
            <person name="Fujiyama A."/>
            <person name="Neme R."/>
            <person name="Noguchi H."/>
            <person name="Minakuchi Y."/>
            <person name="Suzuki M."/>
            <person name="Kawai-Toyooka H."/>
            <person name="Smith D.R."/>
            <person name="Sparks H."/>
            <person name="Anderson J."/>
            <person name="Bakaric R."/>
            <person name="Luria V."/>
            <person name="Karger A."/>
            <person name="Kirschner M.W."/>
            <person name="Durand P.M."/>
            <person name="Michod R.E."/>
            <person name="Nozaki H."/>
            <person name="Olson B.J."/>
        </authorList>
    </citation>
    <scope>NUCLEOTIDE SEQUENCE [LARGE SCALE GENOMIC DNA]</scope>
    <source>
        <strain evidence="2">NIES-2863</strain>
    </source>
</reference>
<proteinExistence type="predicted"/>
<evidence type="ECO:0000313" key="1">
    <source>
        <dbReference type="EMBL" id="KXZ41052.1"/>
    </source>
</evidence>
<gene>
    <name evidence="1" type="ORF">GPECTOR_898g148</name>
</gene>
<name>A0A150FTV8_GONPE</name>
<protein>
    <submittedName>
        <fullName evidence="1">Uncharacterized protein</fullName>
    </submittedName>
</protein>
<dbReference type="Proteomes" id="UP000075714">
    <property type="component" value="Unassembled WGS sequence"/>
</dbReference>
<accession>A0A150FTV8</accession>
<organism evidence="1 2">
    <name type="scientific">Gonium pectorale</name>
    <name type="common">Green alga</name>
    <dbReference type="NCBI Taxonomy" id="33097"/>
    <lineage>
        <taxon>Eukaryota</taxon>
        <taxon>Viridiplantae</taxon>
        <taxon>Chlorophyta</taxon>
        <taxon>core chlorophytes</taxon>
        <taxon>Chlorophyceae</taxon>
        <taxon>CS clade</taxon>
        <taxon>Chlamydomonadales</taxon>
        <taxon>Volvocaceae</taxon>
        <taxon>Gonium</taxon>
    </lineage>
</organism>
<dbReference type="EMBL" id="LSYV01000894">
    <property type="protein sequence ID" value="KXZ41052.1"/>
    <property type="molecule type" value="Genomic_DNA"/>
</dbReference>
<sequence>MYRAGVPGLVRACIDFFAAGGLIVLFSRDVGCALTRAGRVPSSGESMPLAGMEGGTVTNITDKKLIGAFATWLAANQCCGAAAKVTLSWGRTDEGRSLTHYGGPLWLVIHVGEEAAIVLLSIHPSQLAQSRGGRINSV</sequence>
<evidence type="ECO:0000313" key="2">
    <source>
        <dbReference type="Proteomes" id="UP000075714"/>
    </source>
</evidence>